<gene>
    <name evidence="1" type="ORF">cyc_03133</name>
</gene>
<organism evidence="1 2">
    <name type="scientific">Cyclospora cayetanensis</name>
    <dbReference type="NCBI Taxonomy" id="88456"/>
    <lineage>
        <taxon>Eukaryota</taxon>
        <taxon>Sar</taxon>
        <taxon>Alveolata</taxon>
        <taxon>Apicomplexa</taxon>
        <taxon>Conoidasida</taxon>
        <taxon>Coccidia</taxon>
        <taxon>Eucoccidiorida</taxon>
        <taxon>Eimeriorina</taxon>
        <taxon>Eimeriidae</taxon>
        <taxon>Cyclospora</taxon>
    </lineage>
</organism>
<sequence length="68" mass="7075">MHSATRYSPASLVYPKKSLFGPSLGLVGQGLQKSVVVSNSDNSALLSVNICGKLKSVKQVIATGSNKL</sequence>
<dbReference type="VEuPathDB" id="ToxoDB:cyc_03133"/>
<dbReference type="AlphaFoldDB" id="A0A1D3CYX4"/>
<evidence type="ECO:0000313" key="2">
    <source>
        <dbReference type="Proteomes" id="UP000095192"/>
    </source>
</evidence>
<evidence type="ECO:0000313" key="1">
    <source>
        <dbReference type="EMBL" id="OEH76398.1"/>
    </source>
</evidence>
<accession>A0A1D3CYX4</accession>
<name>A0A1D3CYX4_9EIME</name>
<protein>
    <submittedName>
        <fullName evidence="1">Uncharacterized protein</fullName>
    </submittedName>
</protein>
<comment type="caution">
    <text evidence="1">The sequence shown here is derived from an EMBL/GenBank/DDBJ whole genome shotgun (WGS) entry which is preliminary data.</text>
</comment>
<keyword evidence="2" id="KW-1185">Reference proteome</keyword>
<proteinExistence type="predicted"/>
<dbReference type="Proteomes" id="UP000095192">
    <property type="component" value="Unassembled WGS sequence"/>
</dbReference>
<reference evidence="1 2" key="1">
    <citation type="journal article" date="2016" name="BMC Genomics">
        <title>Comparative genomics reveals Cyclospora cayetanensis possesses coccidia-like metabolism and invasion components but unique surface antigens.</title>
        <authorList>
            <person name="Liu S."/>
            <person name="Wang L."/>
            <person name="Zheng H."/>
            <person name="Xu Z."/>
            <person name="Roellig D.M."/>
            <person name="Li N."/>
            <person name="Frace M.A."/>
            <person name="Tang K."/>
            <person name="Arrowood M.J."/>
            <person name="Moss D.M."/>
            <person name="Zhang L."/>
            <person name="Feng Y."/>
            <person name="Xiao L."/>
        </authorList>
    </citation>
    <scope>NUCLEOTIDE SEQUENCE [LARGE SCALE GENOMIC DNA]</scope>
    <source>
        <strain evidence="1 2">CHN_HEN01</strain>
    </source>
</reference>
<dbReference type="InParanoid" id="A0A1D3CYX4"/>
<dbReference type="EMBL" id="JROU02001476">
    <property type="protein sequence ID" value="OEH76398.1"/>
    <property type="molecule type" value="Genomic_DNA"/>
</dbReference>